<comment type="subcellular location">
    <subcellularLocation>
        <location evidence="1">Nucleus matrix</location>
    </subcellularLocation>
</comment>
<dbReference type="SUPFAM" id="SSF56935">
    <property type="entry name" value="Porins"/>
    <property type="match status" value="1"/>
</dbReference>
<protein>
    <submittedName>
        <fullName evidence="10">A-kinase anchor protein 8</fullName>
    </submittedName>
</protein>
<comment type="similarity">
    <text evidence="7">Belongs to the AKAP95 family.</text>
</comment>
<dbReference type="PANTHER" id="PTHR12190:SF6">
    <property type="entry name" value="A-KINASE ANCHOR PROTEIN 8"/>
    <property type="match status" value="1"/>
</dbReference>
<dbReference type="PANTHER" id="PTHR12190">
    <property type="entry name" value="A-KINASE ANCHOR PROTEIN AKAP 8"/>
    <property type="match status" value="1"/>
</dbReference>
<feature type="compositionally biased region" description="Polar residues" evidence="8">
    <location>
        <begin position="727"/>
        <end position="737"/>
    </location>
</feature>
<evidence type="ECO:0000256" key="7">
    <source>
        <dbReference type="PROSITE-ProRule" id="PRU01140"/>
    </source>
</evidence>
<evidence type="ECO:0000259" key="9">
    <source>
        <dbReference type="PROSITE" id="PS51799"/>
    </source>
</evidence>
<feature type="region of interest" description="Disordered" evidence="8">
    <location>
        <begin position="451"/>
        <end position="485"/>
    </location>
</feature>
<feature type="domain" description="C2H2 AKAP95-type" evidence="9">
    <location>
        <begin position="495"/>
        <end position="517"/>
    </location>
</feature>
<feature type="compositionally biased region" description="Polar residues" evidence="8">
    <location>
        <begin position="199"/>
        <end position="213"/>
    </location>
</feature>
<feature type="compositionally biased region" description="Basic and acidic residues" evidence="8">
    <location>
        <begin position="178"/>
        <end position="188"/>
    </location>
</feature>
<evidence type="ECO:0000256" key="2">
    <source>
        <dbReference type="ARBA" id="ARBA00022723"/>
    </source>
</evidence>
<dbReference type="AlphaFoldDB" id="A0A8J6KV05"/>
<keyword evidence="4 7" id="KW-0863">Zinc-finger</keyword>
<dbReference type="Proteomes" id="UP000710432">
    <property type="component" value="Unassembled WGS sequence"/>
</dbReference>
<evidence type="ECO:0000256" key="5">
    <source>
        <dbReference type="ARBA" id="ARBA00022833"/>
    </source>
</evidence>
<feature type="compositionally biased region" description="Basic and acidic residues" evidence="8">
    <location>
        <begin position="738"/>
        <end position="753"/>
    </location>
</feature>
<keyword evidence="5" id="KW-0862">Zinc</keyword>
<keyword evidence="6" id="KW-0539">Nucleus</keyword>
<dbReference type="PROSITE" id="PS51799">
    <property type="entry name" value="ZF_C2H2_AKAP95"/>
    <property type="match status" value="2"/>
</dbReference>
<reference evidence="10" key="1">
    <citation type="submission" date="2020-03" db="EMBL/GenBank/DDBJ databases">
        <title>Studies in the Genomics of Life Span.</title>
        <authorList>
            <person name="Glass D."/>
        </authorList>
    </citation>
    <scope>NUCLEOTIDE SEQUENCE</scope>
    <source>
        <strain evidence="10">LTLLF</strain>
        <tissue evidence="10">Muscle</tissue>
    </source>
</reference>
<dbReference type="GO" id="GO:0016363">
    <property type="term" value="C:nuclear matrix"/>
    <property type="evidence" value="ECO:0007669"/>
    <property type="project" value="UniProtKB-SubCell"/>
</dbReference>
<keyword evidence="3" id="KW-0677">Repeat</keyword>
<evidence type="ECO:0000256" key="3">
    <source>
        <dbReference type="ARBA" id="ARBA00022737"/>
    </source>
</evidence>
<keyword evidence="2" id="KW-0479">Metal-binding</keyword>
<feature type="compositionally biased region" description="Low complexity" evidence="8">
    <location>
        <begin position="215"/>
        <end position="227"/>
    </location>
</feature>
<dbReference type="Pfam" id="PF04988">
    <property type="entry name" value="AKAP95"/>
    <property type="match status" value="1"/>
</dbReference>
<feature type="region of interest" description="Disordered" evidence="8">
    <location>
        <begin position="173"/>
        <end position="227"/>
    </location>
</feature>
<feature type="compositionally biased region" description="Basic and acidic residues" evidence="8">
    <location>
        <begin position="321"/>
        <end position="330"/>
    </location>
</feature>
<dbReference type="InterPro" id="IPR034736">
    <property type="entry name" value="ZF_C2H2_AKAP95"/>
</dbReference>
<feature type="region of interest" description="Disordered" evidence="8">
    <location>
        <begin position="690"/>
        <end position="790"/>
    </location>
</feature>
<evidence type="ECO:0000313" key="10">
    <source>
        <dbReference type="EMBL" id="KAH0512303.1"/>
    </source>
</evidence>
<evidence type="ECO:0000256" key="1">
    <source>
        <dbReference type="ARBA" id="ARBA00004109"/>
    </source>
</evidence>
<evidence type="ECO:0000256" key="6">
    <source>
        <dbReference type="ARBA" id="ARBA00023242"/>
    </source>
</evidence>
<feature type="compositionally biased region" description="Basic and acidic residues" evidence="8">
    <location>
        <begin position="290"/>
        <end position="304"/>
    </location>
</feature>
<dbReference type="GO" id="GO:0008270">
    <property type="term" value="F:zinc ion binding"/>
    <property type="evidence" value="ECO:0007669"/>
    <property type="project" value="UniProtKB-KW"/>
</dbReference>
<evidence type="ECO:0000313" key="11">
    <source>
        <dbReference type="Proteomes" id="UP000710432"/>
    </source>
</evidence>
<accession>A0A8J6KV05</accession>
<feature type="compositionally biased region" description="Acidic residues" evidence="8">
    <location>
        <begin position="331"/>
        <end position="341"/>
    </location>
</feature>
<feature type="region of interest" description="Disordered" evidence="8">
    <location>
        <begin position="110"/>
        <end position="149"/>
    </location>
</feature>
<dbReference type="EMBL" id="JAATJU010022000">
    <property type="protein sequence ID" value="KAH0512303.1"/>
    <property type="molecule type" value="Genomic_DNA"/>
</dbReference>
<organism evidence="10 11">
    <name type="scientific">Microtus ochrogaster</name>
    <name type="common">Prairie vole</name>
    <dbReference type="NCBI Taxonomy" id="79684"/>
    <lineage>
        <taxon>Eukaryota</taxon>
        <taxon>Metazoa</taxon>
        <taxon>Chordata</taxon>
        <taxon>Craniata</taxon>
        <taxon>Vertebrata</taxon>
        <taxon>Euteleostomi</taxon>
        <taxon>Mammalia</taxon>
        <taxon>Eutheria</taxon>
        <taxon>Euarchontoglires</taxon>
        <taxon>Glires</taxon>
        <taxon>Rodentia</taxon>
        <taxon>Myomorpha</taxon>
        <taxon>Muroidea</taxon>
        <taxon>Cricetidae</taxon>
        <taxon>Arvicolinae</taxon>
        <taxon>Microtus</taxon>
    </lineage>
</organism>
<comment type="caution">
    <text evidence="10">The sequence shown here is derived from an EMBL/GenBank/DDBJ whole genome shotgun (WGS) entry which is preliminary data.</text>
</comment>
<dbReference type="InterPro" id="IPR007071">
    <property type="entry name" value="AKAP95"/>
</dbReference>
<feature type="region of interest" description="Disordered" evidence="8">
    <location>
        <begin position="287"/>
        <end position="346"/>
    </location>
</feature>
<dbReference type="GO" id="GO:0034237">
    <property type="term" value="F:protein kinase A regulatory subunit binding"/>
    <property type="evidence" value="ECO:0007669"/>
    <property type="project" value="TreeGrafter"/>
</dbReference>
<name>A0A8J6KV05_MICOH</name>
<feature type="domain" description="C2H2 AKAP95-type" evidence="9">
    <location>
        <begin position="584"/>
        <end position="607"/>
    </location>
</feature>
<sequence>MVDRILTRDLFTGYGAWSAGPANTQGTYGSSVASWQGYDNYSYYNAQNTNVSAGAPYSYGPASWEATKASDGGLAAGSSAMHMASFAPEPCTDNSDSLIAKINQRLDMLSKEGGRGGTSSGGEGIQDRDSSFRFQPYEPYDSRPCLPEQNPYRPSYSYDYDFDLGADRNGSFGGTFNDCRDPTPERGSLDGFMRGRGQGQTRFQDRSNSSTFIRSDPFMPPSSSSEPLPAAWNELNYMGGRGLAGPSTSRPPPSLFSQSMAPDYSMMGGMQGVGGFGSTMPYGCGRSQTRIRDWPRRRGFERFGPDSMGRKRKQFPLYEEPDAKLARADSEGDLSENDDGAGDLRSGDEEFRGVMYALAFARNTGSFDCVDREQIPAMVGLEVARVTCKVLSGPDIKSKNRSWYTGASNSSSVPWDPGSATIKKWKMGTRCGCQTAASNLALEPTLPVGSSVSRGDFSVTGEKEDEDEDVKKRREKQRRRDRMRDRAADRIQFACSVCKFRSFEDEEIQKHLQSKFHKETLRFISTKLPDKTVEFLQEYIINRNKKIEKRRQELLEKESPKPKPDPFKGIGQEHFFKKIEAAHCMACDMLIPAQHQLLQRHLHSVDHNHNRRLAAEQFKKTSLHVAKSVLNNKHIVKMLEKYLKGEDPFANETVDLETEGDDNVGEKEETPEEVAAEVLAEVITAAVRAVEGEGEPAAERNEVIAEEEGPVDTAETSSDPNTEKSLGEQTCATASENRNTEDKARSEATEARNEVFIAATESTIPVTAIPGIMDDEMEQTDADSKDTPTE</sequence>
<feature type="compositionally biased region" description="Gly residues" evidence="8">
    <location>
        <begin position="115"/>
        <end position="124"/>
    </location>
</feature>
<evidence type="ECO:0000256" key="8">
    <source>
        <dbReference type="SAM" id="MobiDB-lite"/>
    </source>
</evidence>
<dbReference type="GO" id="GO:0003677">
    <property type="term" value="F:DNA binding"/>
    <property type="evidence" value="ECO:0007669"/>
    <property type="project" value="InterPro"/>
</dbReference>
<evidence type="ECO:0000256" key="4">
    <source>
        <dbReference type="ARBA" id="ARBA00022771"/>
    </source>
</evidence>
<gene>
    <name evidence="10" type="ORF">LTLLF_144445</name>
</gene>
<proteinExistence type="inferred from homology"/>